<gene>
    <name evidence="4" type="ordered locus">Halsa_1634</name>
</gene>
<dbReference type="Gene3D" id="3.30.230.30">
    <property type="entry name" value="Impact, N-terminal domain"/>
    <property type="match status" value="1"/>
</dbReference>
<evidence type="ECO:0000256" key="2">
    <source>
        <dbReference type="SAM" id="Coils"/>
    </source>
</evidence>
<feature type="coiled-coil region" evidence="2">
    <location>
        <begin position="33"/>
        <end position="60"/>
    </location>
</feature>
<dbReference type="InterPro" id="IPR020568">
    <property type="entry name" value="Ribosomal_Su5_D2-typ_SF"/>
</dbReference>
<reference evidence="4 5" key="1">
    <citation type="submission" date="2010-11" db="EMBL/GenBank/DDBJ databases">
        <title>Complete sequence of Halanaerobium sp. sapolanicus.</title>
        <authorList>
            <consortium name="US DOE Joint Genome Institute"/>
            <person name="Lucas S."/>
            <person name="Copeland A."/>
            <person name="Lapidus A."/>
            <person name="Cheng J.-F."/>
            <person name="Bruce D."/>
            <person name="Goodwin L."/>
            <person name="Pitluck S."/>
            <person name="Davenport K."/>
            <person name="Detter J.C."/>
            <person name="Han C."/>
            <person name="Tapia R."/>
            <person name="Land M."/>
            <person name="Hauser L."/>
            <person name="Jeffries C."/>
            <person name="Kyrpides N."/>
            <person name="Ivanova N."/>
            <person name="Mikhailova N."/>
            <person name="Begemann M.B."/>
            <person name="Mormile M.R."/>
            <person name="Wall J.D."/>
            <person name="Elias D.A."/>
            <person name="Woyke T."/>
        </authorList>
    </citation>
    <scope>NUCLEOTIDE SEQUENCE [LARGE SCALE GENOMIC DNA]</scope>
    <source>
        <strain evidence="5">sapolanicus</strain>
    </source>
</reference>
<dbReference type="RefSeq" id="WP_013406134.1">
    <property type="nucleotide sequence ID" value="NC_014654.1"/>
</dbReference>
<evidence type="ECO:0000313" key="5">
    <source>
        <dbReference type="Proteomes" id="UP000007434"/>
    </source>
</evidence>
<keyword evidence="5" id="KW-1185">Reference proteome</keyword>
<dbReference type="PANTHER" id="PTHR16301">
    <property type="entry name" value="IMPACT-RELATED"/>
    <property type="match status" value="1"/>
</dbReference>
<dbReference type="STRING" id="656519.Halsa_1634"/>
<dbReference type="SUPFAM" id="SSF54980">
    <property type="entry name" value="EF-G C-terminal domain-like"/>
    <property type="match status" value="1"/>
</dbReference>
<dbReference type="HOGENOM" id="CLU_083552_1_1_9"/>
<evidence type="ECO:0000259" key="3">
    <source>
        <dbReference type="Pfam" id="PF01205"/>
    </source>
</evidence>
<protein>
    <submittedName>
        <fullName evidence="4">Uncharacterized protein family UPF0029, Impact, N-terminal protein</fullName>
    </submittedName>
</protein>
<dbReference type="InterPro" id="IPR035647">
    <property type="entry name" value="EFG_III/V"/>
</dbReference>
<dbReference type="GO" id="GO:0005737">
    <property type="term" value="C:cytoplasm"/>
    <property type="evidence" value="ECO:0007669"/>
    <property type="project" value="TreeGrafter"/>
</dbReference>
<dbReference type="PANTHER" id="PTHR16301:SF20">
    <property type="entry name" value="IMPACT FAMILY MEMBER YIGZ"/>
    <property type="match status" value="1"/>
</dbReference>
<name>E4RII7_HALHG</name>
<dbReference type="NCBIfam" id="TIGR00257">
    <property type="entry name" value="IMPACT_YIGZ"/>
    <property type="match status" value="1"/>
</dbReference>
<dbReference type="InterPro" id="IPR020569">
    <property type="entry name" value="UPF0029_Impact_CS"/>
</dbReference>
<organism evidence="4 5">
    <name type="scientific">Halanaerobium hydrogeniformans</name>
    <name type="common">Halanaerobium sp. (strain sapolanicus)</name>
    <dbReference type="NCBI Taxonomy" id="656519"/>
    <lineage>
        <taxon>Bacteria</taxon>
        <taxon>Bacillati</taxon>
        <taxon>Bacillota</taxon>
        <taxon>Clostridia</taxon>
        <taxon>Halanaerobiales</taxon>
        <taxon>Halanaerobiaceae</taxon>
        <taxon>Halanaerobium</taxon>
    </lineage>
</organism>
<dbReference type="GO" id="GO:0006446">
    <property type="term" value="P:regulation of translational initiation"/>
    <property type="evidence" value="ECO:0007669"/>
    <property type="project" value="TreeGrafter"/>
</dbReference>
<feature type="domain" description="Impact N-terminal" evidence="3">
    <location>
        <begin position="19"/>
        <end position="126"/>
    </location>
</feature>
<reference evidence="4 5" key="2">
    <citation type="journal article" date="2011" name="J. Bacteriol.">
        <title>Complete Genome Sequence of the Haloalkaliphilic, Hydrogen Producing Halanaerobium hydrogenoformans.</title>
        <authorList>
            <person name="Brown S.D."/>
            <person name="Begemann M.B."/>
            <person name="Mormile M.R."/>
            <person name="Wall J.D."/>
            <person name="Han C.S."/>
            <person name="Goodwin L.A."/>
            <person name="Pitluck S."/>
            <person name="Land M.L."/>
            <person name="Hauser L.J."/>
            <person name="Elias D.A."/>
        </authorList>
    </citation>
    <scope>NUCLEOTIDE SEQUENCE [LARGE SCALE GENOMIC DNA]</scope>
    <source>
        <strain evidence="5">sapolanicus</strain>
    </source>
</reference>
<comment type="similarity">
    <text evidence="1">Belongs to the IMPACT family.</text>
</comment>
<evidence type="ECO:0000313" key="4">
    <source>
        <dbReference type="EMBL" id="ADQ15057.1"/>
    </source>
</evidence>
<dbReference type="Pfam" id="PF01205">
    <property type="entry name" value="Impact_N"/>
    <property type="match status" value="1"/>
</dbReference>
<accession>E4RII7</accession>
<proteinExistence type="inferred from homology"/>
<dbReference type="AlphaFoldDB" id="E4RII7"/>
<dbReference type="eggNOG" id="COG1739">
    <property type="taxonomic scope" value="Bacteria"/>
</dbReference>
<dbReference type="KEGG" id="has:Halsa_1634"/>
<dbReference type="InterPro" id="IPR036956">
    <property type="entry name" value="Impact_N_sf"/>
</dbReference>
<dbReference type="InterPro" id="IPR001498">
    <property type="entry name" value="Impact_N"/>
</dbReference>
<dbReference type="PROSITE" id="PS00910">
    <property type="entry name" value="UPF0029"/>
    <property type="match status" value="1"/>
</dbReference>
<dbReference type="EMBL" id="CP002304">
    <property type="protein sequence ID" value="ADQ15057.1"/>
    <property type="molecule type" value="Genomic_DNA"/>
</dbReference>
<sequence length="209" mass="23159">MARKKLRPAQNIEVRQNIKDSKFFGSIFSVNSRKNAEKRINEIKEKYNDATHNVSAYRVEAGRNEALEYFDDDGEPAGSSGPPVLEAIKGAGLLNTVIIVTRYFGGTKLGIGGLIRAYGNTAQLAIKEAGIEELNEFHKIEVEVSFKKIGIVLAQLEALEAEIKESKYSNQGAVVVAEIEAHILNTIKKRLKEKTAGDYKLTIVNTFFK</sequence>
<dbReference type="InterPro" id="IPR023582">
    <property type="entry name" value="Impact"/>
</dbReference>
<keyword evidence="2" id="KW-0175">Coiled coil</keyword>
<evidence type="ECO:0000256" key="1">
    <source>
        <dbReference type="ARBA" id="ARBA00007665"/>
    </source>
</evidence>
<dbReference type="OrthoDB" id="9813771at2"/>
<dbReference type="Proteomes" id="UP000007434">
    <property type="component" value="Chromosome"/>
</dbReference>
<dbReference type="InterPro" id="IPR015796">
    <property type="entry name" value="Impact_YigZ-like"/>
</dbReference>
<dbReference type="SUPFAM" id="SSF54211">
    <property type="entry name" value="Ribosomal protein S5 domain 2-like"/>
    <property type="match status" value="1"/>
</dbReference>